<evidence type="ECO:0000313" key="7">
    <source>
        <dbReference type="Proteomes" id="UP000178603"/>
    </source>
</evidence>
<dbReference type="AlphaFoldDB" id="A0A1F8APJ4"/>
<dbReference type="Gene3D" id="3.20.20.80">
    <property type="entry name" value="Glycosidases"/>
    <property type="match status" value="1"/>
</dbReference>
<keyword evidence="3 4" id="KW-0326">Glycosidase</keyword>
<feature type="active site" description="Proton donor" evidence="4">
    <location>
        <position position="162"/>
    </location>
</feature>
<organism evidence="6 7">
    <name type="scientific">Candidatus Woesebacteria bacterium RIFCSPHIGHO2_12_FULL_41_24</name>
    <dbReference type="NCBI Taxonomy" id="1802510"/>
    <lineage>
        <taxon>Bacteria</taxon>
        <taxon>Candidatus Woeseibacteriota</taxon>
    </lineage>
</organism>
<evidence type="ECO:0000256" key="2">
    <source>
        <dbReference type="ARBA" id="ARBA00022801"/>
    </source>
</evidence>
<feature type="active site" description="Nucleophile" evidence="4">
    <location>
        <position position="266"/>
    </location>
</feature>
<dbReference type="PANTHER" id="PTHR40079">
    <property type="entry name" value="MANNAN ENDO-1,4-BETA-MANNOSIDASE E-RELATED"/>
    <property type="match status" value="1"/>
</dbReference>
<evidence type="ECO:0000256" key="4">
    <source>
        <dbReference type="PROSITE-ProRule" id="PRU01100"/>
    </source>
</evidence>
<dbReference type="SUPFAM" id="SSF51445">
    <property type="entry name" value="(Trans)glycosidases"/>
    <property type="match status" value="1"/>
</dbReference>
<comment type="caution">
    <text evidence="6">The sequence shown here is derived from an EMBL/GenBank/DDBJ whole genome shotgun (WGS) entry which is preliminary data.</text>
</comment>
<dbReference type="Proteomes" id="UP000178603">
    <property type="component" value="Unassembled WGS sequence"/>
</dbReference>
<feature type="domain" description="GH26" evidence="5">
    <location>
        <begin position="24"/>
        <end position="328"/>
    </location>
</feature>
<dbReference type="InterPro" id="IPR000805">
    <property type="entry name" value="Glyco_hydro_26"/>
</dbReference>
<dbReference type="PROSITE" id="PS51764">
    <property type="entry name" value="GH26"/>
    <property type="match status" value="1"/>
</dbReference>
<proteinExistence type="inferred from homology"/>
<accession>A0A1F8APJ4</accession>
<name>A0A1F8APJ4_9BACT</name>
<evidence type="ECO:0000259" key="5">
    <source>
        <dbReference type="PROSITE" id="PS51764"/>
    </source>
</evidence>
<evidence type="ECO:0000256" key="3">
    <source>
        <dbReference type="ARBA" id="ARBA00023295"/>
    </source>
</evidence>
<dbReference type="GO" id="GO:0006080">
    <property type="term" value="P:substituted mannan metabolic process"/>
    <property type="evidence" value="ECO:0007669"/>
    <property type="project" value="InterPro"/>
</dbReference>
<dbReference type="InterPro" id="IPR022790">
    <property type="entry name" value="GH26_dom"/>
</dbReference>
<dbReference type="Pfam" id="PF02156">
    <property type="entry name" value="Glyco_hydro_26"/>
    <property type="match status" value="1"/>
</dbReference>
<dbReference type="InterPro" id="IPR017853">
    <property type="entry name" value="GH"/>
</dbReference>
<keyword evidence="2 4" id="KW-0378">Hydrolase</keyword>
<dbReference type="GO" id="GO:0016985">
    <property type="term" value="F:mannan endo-1,4-beta-mannosidase activity"/>
    <property type="evidence" value="ECO:0007669"/>
    <property type="project" value="InterPro"/>
</dbReference>
<dbReference type="EMBL" id="MGGW01000021">
    <property type="protein sequence ID" value="OGM53682.1"/>
    <property type="molecule type" value="Genomic_DNA"/>
</dbReference>
<dbReference type="PANTHER" id="PTHR40079:SF4">
    <property type="entry name" value="GH26 DOMAIN-CONTAINING PROTEIN-RELATED"/>
    <property type="match status" value="1"/>
</dbReference>
<sequence>MKRFLLIIFGLVLFIFPISAIVTRGTSAISGITWGYKSILCNSGLKPLQKNCNLEWKNITINFGVYDPEDHFDKVNTMAIQHQFIKWNEYRKGNLDEFFENVFQKNRWPMVTVEPFSKDGSQEKNTSLLTDIVDGLYDGEIDTICADFKNSKNPVFVRWGHEMENVTERYPWAKEDHDSFIYAFRYFVDKCRSIDSKNFYIWSPVGHKNANNYWPGNEYVDLIGLSVFIYPKWDIDNYGKVRDFDEIFSEKYNIFKVYNKPIIITEFGVTGDDQFQKEWFLDAVNSSYNYPLLKTISYFNAVDSPEAWGTNYPTPDWKINPELFQYTN</sequence>
<evidence type="ECO:0000313" key="6">
    <source>
        <dbReference type="EMBL" id="OGM53682.1"/>
    </source>
</evidence>
<reference evidence="6 7" key="1">
    <citation type="journal article" date="2016" name="Nat. Commun.">
        <title>Thousands of microbial genomes shed light on interconnected biogeochemical processes in an aquifer system.</title>
        <authorList>
            <person name="Anantharaman K."/>
            <person name="Brown C.T."/>
            <person name="Hug L.A."/>
            <person name="Sharon I."/>
            <person name="Castelle C.J."/>
            <person name="Probst A.J."/>
            <person name="Thomas B.C."/>
            <person name="Singh A."/>
            <person name="Wilkins M.J."/>
            <person name="Karaoz U."/>
            <person name="Brodie E.L."/>
            <person name="Williams K.H."/>
            <person name="Hubbard S.S."/>
            <person name="Banfield J.F."/>
        </authorList>
    </citation>
    <scope>NUCLEOTIDE SEQUENCE [LARGE SCALE GENOMIC DNA]</scope>
</reference>
<evidence type="ECO:0000256" key="1">
    <source>
        <dbReference type="ARBA" id="ARBA00007754"/>
    </source>
</evidence>
<comment type="similarity">
    <text evidence="1 4">Belongs to the glycosyl hydrolase 26 family.</text>
</comment>
<protein>
    <recommendedName>
        <fullName evidence="5">GH26 domain-containing protein</fullName>
    </recommendedName>
</protein>
<gene>
    <name evidence="6" type="ORF">A3E44_02260</name>
</gene>